<proteinExistence type="predicted"/>
<sequence length="61" mass="6959">MVLDEAGRQAGQLFAFGGVQRREEGVLRVPDQFFSWFRRVPVSVRLSRLRLPSAGSGPREW</sequence>
<dbReference type="PATRIC" id="fig|1284240.4.peg.409"/>
<protein>
    <submittedName>
        <fullName evidence="1">Uncharacterized protein</fullName>
    </submittedName>
</protein>
<evidence type="ECO:0000313" key="1">
    <source>
        <dbReference type="EMBL" id="EME64681.1"/>
    </source>
</evidence>
<comment type="caution">
    <text evidence="1">The sequence shown here is derived from an EMBL/GenBank/DDBJ whole genome shotgun (WGS) entry which is preliminary data.</text>
</comment>
<dbReference type="AlphaFoldDB" id="M2XUQ2"/>
<keyword evidence="2" id="KW-1185">Reference proteome</keyword>
<evidence type="ECO:0000313" key="2">
    <source>
        <dbReference type="Proteomes" id="UP000054226"/>
    </source>
</evidence>
<dbReference type="Proteomes" id="UP000054226">
    <property type="component" value="Unassembled WGS sequence"/>
</dbReference>
<dbReference type="EMBL" id="AOHO01000019">
    <property type="protein sequence ID" value="EME64681.1"/>
    <property type="molecule type" value="Genomic_DNA"/>
</dbReference>
<organism evidence="1 2">
    <name type="scientific">Amycolatopsis decaplanina DSM 44594</name>
    <dbReference type="NCBI Taxonomy" id="1284240"/>
    <lineage>
        <taxon>Bacteria</taxon>
        <taxon>Bacillati</taxon>
        <taxon>Actinomycetota</taxon>
        <taxon>Actinomycetes</taxon>
        <taxon>Pseudonocardiales</taxon>
        <taxon>Pseudonocardiaceae</taxon>
        <taxon>Amycolatopsis</taxon>
    </lineage>
</organism>
<gene>
    <name evidence="1" type="ORF">H074_02057</name>
</gene>
<reference evidence="1 2" key="1">
    <citation type="journal article" date="2013" name="Genome Announc.">
        <title>Draft Genome Sequence of Amycolatopsis decaplanina Strain DSM 44594T.</title>
        <authorList>
            <person name="Kaur N."/>
            <person name="Kumar S."/>
            <person name="Bala M."/>
            <person name="Raghava G.P."/>
            <person name="Mayilraj S."/>
        </authorList>
    </citation>
    <scope>NUCLEOTIDE SEQUENCE [LARGE SCALE GENOMIC DNA]</scope>
    <source>
        <strain evidence="1 2">DSM 44594</strain>
    </source>
</reference>
<accession>M2XUQ2</accession>
<name>M2XUQ2_9PSEU</name>